<dbReference type="eggNOG" id="COG0813">
    <property type="taxonomic scope" value="Bacteria"/>
</dbReference>
<evidence type="ECO:0000313" key="5">
    <source>
        <dbReference type="EMBL" id="ADV67422.1"/>
    </source>
</evidence>
<dbReference type="STRING" id="709986.Deima_1773"/>
<dbReference type="Pfam" id="PF01048">
    <property type="entry name" value="PNP_UDP_1"/>
    <property type="match status" value="1"/>
</dbReference>
<name>E8U8N3_DEIML</name>
<dbReference type="CDD" id="cd17765">
    <property type="entry name" value="PNP_ThPNP_like"/>
    <property type="match status" value="1"/>
</dbReference>
<dbReference type="SUPFAM" id="SSF53167">
    <property type="entry name" value="Purine and uridine phosphorylases"/>
    <property type="match status" value="1"/>
</dbReference>
<dbReference type="KEGG" id="dmr:Deima_1773"/>
<dbReference type="RefSeq" id="WP_013556927.1">
    <property type="nucleotide sequence ID" value="NC_014958.1"/>
</dbReference>
<keyword evidence="6" id="KW-1185">Reference proteome</keyword>
<organism evidence="5 6">
    <name type="scientific">Deinococcus maricopensis (strain DSM 21211 / LMG 22137 / NRRL B-23946 / LB-34)</name>
    <dbReference type="NCBI Taxonomy" id="709986"/>
    <lineage>
        <taxon>Bacteria</taxon>
        <taxon>Thermotogati</taxon>
        <taxon>Deinococcota</taxon>
        <taxon>Deinococci</taxon>
        <taxon>Deinococcales</taxon>
        <taxon>Deinococcaceae</taxon>
        <taxon>Deinococcus</taxon>
    </lineage>
</organism>
<accession>E8U8N3</accession>
<proteinExistence type="predicted"/>
<dbReference type="AlphaFoldDB" id="E8U8N3"/>
<dbReference type="EC" id="2.4.2.3" evidence="1"/>
<gene>
    <name evidence="5" type="ordered locus">Deima_1773</name>
</gene>
<dbReference type="EMBL" id="CP002454">
    <property type="protein sequence ID" value="ADV67422.1"/>
    <property type="molecule type" value="Genomic_DNA"/>
</dbReference>
<dbReference type="Proteomes" id="UP000008635">
    <property type="component" value="Chromosome"/>
</dbReference>
<dbReference type="OrthoDB" id="9782889at2"/>
<reference evidence="6" key="2">
    <citation type="submission" date="2011-01" db="EMBL/GenBank/DDBJ databases">
        <title>The complete genome of Deinococcus maricopensis DSM 21211.</title>
        <authorList>
            <consortium name="US DOE Joint Genome Institute (JGI-PGF)"/>
            <person name="Lucas S."/>
            <person name="Copeland A."/>
            <person name="Lapidus A."/>
            <person name="Goodwin L."/>
            <person name="Pitluck S."/>
            <person name="Kyrpides N."/>
            <person name="Mavromatis K."/>
            <person name="Pagani I."/>
            <person name="Ivanova N."/>
            <person name="Ovchinnikova G."/>
            <person name="Zeytun A."/>
            <person name="Detter J.C."/>
            <person name="Han C."/>
            <person name="Land M."/>
            <person name="Hauser L."/>
            <person name="Markowitz V."/>
            <person name="Cheng J.-F."/>
            <person name="Hugenholtz P."/>
            <person name="Woyke T."/>
            <person name="Wu D."/>
            <person name="Pukall R."/>
            <person name="Gehrich-Schroeter G."/>
            <person name="Brambilla E."/>
            <person name="Klenk H.-P."/>
            <person name="Eisen J.A."/>
        </authorList>
    </citation>
    <scope>NUCLEOTIDE SEQUENCE [LARGE SCALE GENOMIC DNA]</scope>
    <source>
        <strain evidence="6">DSM 21211 / LMG 22137 / NRRL B-23946 / LB-34</strain>
    </source>
</reference>
<dbReference type="Gene3D" id="3.40.50.1580">
    <property type="entry name" value="Nucleoside phosphorylase domain"/>
    <property type="match status" value="1"/>
</dbReference>
<evidence type="ECO:0000259" key="4">
    <source>
        <dbReference type="Pfam" id="PF01048"/>
    </source>
</evidence>
<evidence type="ECO:0000313" key="6">
    <source>
        <dbReference type="Proteomes" id="UP000008635"/>
    </source>
</evidence>
<feature type="domain" description="Nucleoside phosphorylase" evidence="4">
    <location>
        <begin position="16"/>
        <end position="216"/>
    </location>
</feature>
<dbReference type="HOGENOM" id="CLU_068457_2_0_0"/>
<dbReference type="GO" id="GO:0009116">
    <property type="term" value="P:nucleoside metabolic process"/>
    <property type="evidence" value="ECO:0007669"/>
    <property type="project" value="InterPro"/>
</dbReference>
<dbReference type="InterPro" id="IPR035994">
    <property type="entry name" value="Nucleoside_phosphorylase_sf"/>
</dbReference>
<dbReference type="GO" id="GO:0004850">
    <property type="term" value="F:uridine phosphorylase activity"/>
    <property type="evidence" value="ECO:0007669"/>
    <property type="project" value="UniProtKB-EC"/>
</dbReference>
<dbReference type="GO" id="GO:0005829">
    <property type="term" value="C:cytosol"/>
    <property type="evidence" value="ECO:0007669"/>
    <property type="project" value="TreeGrafter"/>
</dbReference>
<protein>
    <recommendedName>
        <fullName evidence="2">Uridine phosphorylase</fullName>
        <ecNumber evidence="1">2.4.2.3</ecNumber>
    </recommendedName>
</protein>
<keyword evidence="5" id="KW-0808">Transferase</keyword>
<dbReference type="InterPro" id="IPR000845">
    <property type="entry name" value="Nucleoside_phosphorylase_d"/>
</dbReference>
<evidence type="ECO:0000256" key="2">
    <source>
        <dbReference type="ARBA" id="ARBA00021980"/>
    </source>
</evidence>
<dbReference type="PANTHER" id="PTHR43691">
    <property type="entry name" value="URIDINE PHOSPHORYLASE"/>
    <property type="match status" value="1"/>
</dbReference>
<dbReference type="PANTHER" id="PTHR43691:SF11">
    <property type="entry name" value="FI09636P-RELATED"/>
    <property type="match status" value="1"/>
</dbReference>
<sequence>MSQIHVRANPGDIAPYVLLPGDPNRARWIAETYLQDPVLYTDHRGLLGFTGTYQGVRVSVQTTGMGCPSAAIVAEEIIRLGATHLIRVGTIGGATPRLKPADLVIAQAAVPNDGTTRQLLGGAPYAPCASYAIVEAAVSAARDADVPHHVGLVMTEDAFYASTPEHARSWAARGVLGFEMEASAIFLVAALHGVHAGCLTAVSNDIGDPQLVPDEVLKRGVQLMTETALNAIVRLDRNH</sequence>
<evidence type="ECO:0000256" key="3">
    <source>
        <dbReference type="ARBA" id="ARBA00048447"/>
    </source>
</evidence>
<keyword evidence="5" id="KW-0328">Glycosyltransferase</keyword>
<comment type="catalytic activity">
    <reaction evidence="3">
        <text>uridine + phosphate = alpha-D-ribose 1-phosphate + uracil</text>
        <dbReference type="Rhea" id="RHEA:24388"/>
        <dbReference type="ChEBI" id="CHEBI:16704"/>
        <dbReference type="ChEBI" id="CHEBI:17568"/>
        <dbReference type="ChEBI" id="CHEBI:43474"/>
        <dbReference type="ChEBI" id="CHEBI:57720"/>
        <dbReference type="EC" id="2.4.2.3"/>
    </reaction>
</comment>
<reference evidence="5 6" key="1">
    <citation type="journal article" date="2011" name="Stand. Genomic Sci.">
        <title>Complete genome sequence of Deinococcus maricopensis type strain (LB-34).</title>
        <authorList>
            <person name="Pukall R."/>
            <person name="Zeytun A."/>
            <person name="Lucas S."/>
            <person name="Lapidus A."/>
            <person name="Hammon N."/>
            <person name="Deshpande S."/>
            <person name="Nolan M."/>
            <person name="Cheng J.F."/>
            <person name="Pitluck S."/>
            <person name="Liolios K."/>
            <person name="Pagani I."/>
            <person name="Mikhailova N."/>
            <person name="Ivanova N."/>
            <person name="Mavromatis K."/>
            <person name="Pati A."/>
            <person name="Tapia R."/>
            <person name="Han C."/>
            <person name="Goodwin L."/>
            <person name="Chen A."/>
            <person name="Palaniappan K."/>
            <person name="Land M."/>
            <person name="Hauser L."/>
            <person name="Chang Y.J."/>
            <person name="Jeffries C.D."/>
            <person name="Brambilla E.M."/>
            <person name="Rohde M."/>
            <person name="Goker M."/>
            <person name="Detter J.C."/>
            <person name="Woyke T."/>
            <person name="Bristow J."/>
            <person name="Eisen J.A."/>
            <person name="Markowitz V."/>
            <person name="Hugenholtz P."/>
            <person name="Kyrpides N.C."/>
            <person name="Klenk H.P."/>
        </authorList>
    </citation>
    <scope>NUCLEOTIDE SEQUENCE [LARGE SCALE GENOMIC DNA]</scope>
    <source>
        <strain evidence="6">DSM 21211 / LMG 22137 / NRRL B-23946 / LB-34</strain>
    </source>
</reference>
<evidence type="ECO:0000256" key="1">
    <source>
        <dbReference type="ARBA" id="ARBA00011888"/>
    </source>
</evidence>